<keyword evidence="2" id="KW-1185">Reference proteome</keyword>
<dbReference type="RefSeq" id="WP_169625629.1">
    <property type="nucleotide sequence ID" value="NZ_JABBNT010000003.1"/>
</dbReference>
<evidence type="ECO:0000313" key="2">
    <source>
        <dbReference type="Proteomes" id="UP000539372"/>
    </source>
</evidence>
<sequence length="235" mass="26012">MTVEIVFRCPPEWDDILPRPIPGRDGLPDWLRAMPGQAHSVPLDQDVRTVKQCPPFIDAMGGGWLMPLLCDVSVDADCSFSWDWDLPVSSLDRLTRAPIAQHPSAQLDGVPFAAPGMAALKFNSAWTVSVPDGWSVLFTHPVNRFDLPFRTLTGIVDCDAFSHGFVHFPALWTDRDWTGTLPKGTPVAQLWPVPRGITARFGTLDGDHVGQVEETLDLIGDARGGYRKNHRAHNR</sequence>
<name>A0A7Y0E136_9PROT</name>
<proteinExistence type="predicted"/>
<evidence type="ECO:0000313" key="1">
    <source>
        <dbReference type="EMBL" id="NMM45280.1"/>
    </source>
</evidence>
<protein>
    <submittedName>
        <fullName evidence="1">Uncharacterized protein</fullName>
    </submittedName>
</protein>
<reference evidence="1 2" key="1">
    <citation type="submission" date="2020-04" db="EMBL/GenBank/DDBJ databases">
        <title>Rhodospirillaceae bacterium KN72 isolated from deep sea.</title>
        <authorList>
            <person name="Zhang D.-C."/>
        </authorList>
    </citation>
    <scope>NUCLEOTIDE SEQUENCE [LARGE SCALE GENOMIC DNA]</scope>
    <source>
        <strain evidence="1 2">KN72</strain>
    </source>
</reference>
<organism evidence="1 2">
    <name type="scientific">Pacificispira spongiicola</name>
    <dbReference type="NCBI Taxonomy" id="2729598"/>
    <lineage>
        <taxon>Bacteria</taxon>
        <taxon>Pseudomonadati</taxon>
        <taxon>Pseudomonadota</taxon>
        <taxon>Alphaproteobacteria</taxon>
        <taxon>Rhodospirillales</taxon>
        <taxon>Rhodospirillaceae</taxon>
        <taxon>Pacificispira</taxon>
    </lineage>
</organism>
<accession>A0A7Y0E136</accession>
<gene>
    <name evidence="1" type="ORF">HH303_12375</name>
</gene>
<dbReference type="EMBL" id="JABBNT010000003">
    <property type="protein sequence ID" value="NMM45280.1"/>
    <property type="molecule type" value="Genomic_DNA"/>
</dbReference>
<comment type="caution">
    <text evidence="1">The sequence shown here is derived from an EMBL/GenBank/DDBJ whole genome shotgun (WGS) entry which is preliminary data.</text>
</comment>
<dbReference type="AlphaFoldDB" id="A0A7Y0E136"/>
<dbReference type="Proteomes" id="UP000539372">
    <property type="component" value="Unassembled WGS sequence"/>
</dbReference>